<dbReference type="Proteomes" id="UP001307889">
    <property type="component" value="Chromosome 1"/>
</dbReference>
<gene>
    <name evidence="2" type="ORF">NTJ_02194</name>
</gene>
<feature type="compositionally biased region" description="Basic and acidic residues" evidence="1">
    <location>
        <begin position="31"/>
        <end position="40"/>
    </location>
</feature>
<keyword evidence="3" id="KW-1185">Reference proteome</keyword>
<evidence type="ECO:0000313" key="3">
    <source>
        <dbReference type="Proteomes" id="UP001307889"/>
    </source>
</evidence>
<evidence type="ECO:0000256" key="1">
    <source>
        <dbReference type="SAM" id="MobiDB-lite"/>
    </source>
</evidence>
<name>A0ABN7ADR2_9HEMI</name>
<accession>A0ABN7ADR2</accession>
<organism evidence="2 3">
    <name type="scientific">Nesidiocoris tenuis</name>
    <dbReference type="NCBI Taxonomy" id="355587"/>
    <lineage>
        <taxon>Eukaryota</taxon>
        <taxon>Metazoa</taxon>
        <taxon>Ecdysozoa</taxon>
        <taxon>Arthropoda</taxon>
        <taxon>Hexapoda</taxon>
        <taxon>Insecta</taxon>
        <taxon>Pterygota</taxon>
        <taxon>Neoptera</taxon>
        <taxon>Paraneoptera</taxon>
        <taxon>Hemiptera</taxon>
        <taxon>Heteroptera</taxon>
        <taxon>Panheteroptera</taxon>
        <taxon>Cimicomorpha</taxon>
        <taxon>Miridae</taxon>
        <taxon>Dicyphina</taxon>
        <taxon>Nesidiocoris</taxon>
    </lineage>
</organism>
<sequence length="71" mass="7507">MRGTAGGRAAVPKDTYKQLPGDIPPAVLMGAERHGTRPGDRSVCLSGDAESQPDVATSDPDWPSSLSLFRR</sequence>
<evidence type="ECO:0000313" key="2">
    <source>
        <dbReference type="EMBL" id="BES89387.1"/>
    </source>
</evidence>
<proteinExistence type="predicted"/>
<protein>
    <submittedName>
        <fullName evidence="2">Uncharacterized protein</fullName>
    </submittedName>
</protein>
<reference evidence="2 3" key="1">
    <citation type="submission" date="2023-09" db="EMBL/GenBank/DDBJ databases">
        <title>Nesidiocoris tenuis whole genome shotgun sequence.</title>
        <authorList>
            <person name="Shibata T."/>
            <person name="Shimoda M."/>
            <person name="Kobayashi T."/>
            <person name="Uehara T."/>
        </authorList>
    </citation>
    <scope>NUCLEOTIDE SEQUENCE [LARGE SCALE GENOMIC DNA]</scope>
    <source>
        <strain evidence="2 3">Japan</strain>
    </source>
</reference>
<dbReference type="EMBL" id="AP028909">
    <property type="protein sequence ID" value="BES89387.1"/>
    <property type="molecule type" value="Genomic_DNA"/>
</dbReference>
<feature type="region of interest" description="Disordered" evidence="1">
    <location>
        <begin position="1"/>
        <end position="71"/>
    </location>
</feature>